<feature type="region of interest" description="Disordered" evidence="1">
    <location>
        <begin position="362"/>
        <end position="412"/>
    </location>
</feature>
<proteinExistence type="predicted"/>
<dbReference type="RefSeq" id="WP_345671202.1">
    <property type="nucleotide sequence ID" value="NZ_BAABKC010000101.1"/>
</dbReference>
<protein>
    <recommendedName>
        <fullName evidence="4">PE-PGRS family protein</fullName>
    </recommendedName>
</protein>
<organism evidence="2 3">
    <name type="scientific">Streptomyces similanensis</name>
    <dbReference type="NCBI Taxonomy" id="1274988"/>
    <lineage>
        <taxon>Bacteria</taxon>
        <taxon>Bacillati</taxon>
        <taxon>Actinomycetota</taxon>
        <taxon>Actinomycetes</taxon>
        <taxon>Kitasatosporales</taxon>
        <taxon>Streptomycetaceae</taxon>
        <taxon>Streptomyces</taxon>
    </lineage>
</organism>
<evidence type="ECO:0008006" key="4">
    <source>
        <dbReference type="Google" id="ProtNLM"/>
    </source>
</evidence>
<dbReference type="EMBL" id="BAABKC010000101">
    <property type="protein sequence ID" value="GAA5073011.1"/>
    <property type="molecule type" value="Genomic_DNA"/>
</dbReference>
<evidence type="ECO:0000313" key="2">
    <source>
        <dbReference type="EMBL" id="GAA5073011.1"/>
    </source>
</evidence>
<reference evidence="3" key="1">
    <citation type="journal article" date="2019" name="Int. J. Syst. Evol. Microbiol.">
        <title>The Global Catalogue of Microorganisms (GCM) 10K type strain sequencing project: providing services to taxonomists for standard genome sequencing and annotation.</title>
        <authorList>
            <consortium name="The Broad Institute Genomics Platform"/>
            <consortium name="The Broad Institute Genome Sequencing Center for Infectious Disease"/>
            <person name="Wu L."/>
            <person name="Ma J."/>
        </authorList>
    </citation>
    <scope>NUCLEOTIDE SEQUENCE [LARGE SCALE GENOMIC DNA]</scope>
    <source>
        <strain evidence="3">JCM 18410</strain>
    </source>
</reference>
<evidence type="ECO:0000313" key="3">
    <source>
        <dbReference type="Proteomes" id="UP001500124"/>
    </source>
</evidence>
<accession>A0ABP9LAZ8</accession>
<dbReference type="Proteomes" id="UP001500124">
    <property type="component" value="Unassembled WGS sequence"/>
</dbReference>
<comment type="caution">
    <text evidence="2">The sequence shown here is derived from an EMBL/GenBank/DDBJ whole genome shotgun (WGS) entry which is preliminary data.</text>
</comment>
<name>A0ABP9LAZ8_9ACTN</name>
<evidence type="ECO:0000256" key="1">
    <source>
        <dbReference type="SAM" id="MobiDB-lite"/>
    </source>
</evidence>
<gene>
    <name evidence="2" type="ORF">GCM10023336_60130</name>
</gene>
<sequence>MSNSSSPRPAAPPTVWPARGRHTGPAAADAVRRRLEQLTAEGVLHSHLEPDGTRPGGEHVFEARWLAPGEVTVRARLALSPPRGAALDQEWVLIAEAEQPWAPRWPSPAAMFWPQEPDSAWGHEAGTGARLGQADPLPEDDKELRRVLRHAVRDTWCVHLVVHEAMTPDERGRQALVRLLPEGLRHRVVEHRAAPHRLRAVNWVLDDFGARVPRGGAVVLPGAAAGAGYDAEEFSVRSVFLDGSEPAEVLGAVTRFAALALPLPDGAEAALTALREQWRLMTMEEELARARELVAMYAEALDAMTKSRDLYREAAERANEALAGYREAAGAQGSPPARKPARAGAGSPFQQLARGFGRLRGTAMSLRPGSVPQAPPADPPPLPPAPQDPPPAAQDKASAPGPDGSAPRPPKD</sequence>
<keyword evidence="3" id="KW-1185">Reference proteome</keyword>
<feature type="region of interest" description="Disordered" evidence="1">
    <location>
        <begin position="1"/>
        <end position="28"/>
    </location>
</feature>
<feature type="compositionally biased region" description="Pro residues" evidence="1">
    <location>
        <begin position="373"/>
        <end position="392"/>
    </location>
</feature>
<feature type="region of interest" description="Disordered" evidence="1">
    <location>
        <begin position="326"/>
        <end position="348"/>
    </location>
</feature>